<protein>
    <recommendedName>
        <fullName evidence="2">HNH nuclease domain-containing protein</fullName>
    </recommendedName>
</protein>
<dbReference type="InterPro" id="IPR002711">
    <property type="entry name" value="HNH"/>
</dbReference>
<dbReference type="Pfam" id="PF01844">
    <property type="entry name" value="HNH"/>
    <property type="match status" value="1"/>
</dbReference>
<dbReference type="Gene3D" id="1.10.30.50">
    <property type="match status" value="1"/>
</dbReference>
<evidence type="ECO:0000313" key="4">
    <source>
        <dbReference type="Proteomes" id="UP000002077"/>
    </source>
</evidence>
<keyword evidence="4" id="KW-1185">Reference proteome</keyword>
<dbReference type="GO" id="GO:0004519">
    <property type="term" value="F:endonuclease activity"/>
    <property type="evidence" value="ECO:0007669"/>
    <property type="project" value="InterPro"/>
</dbReference>
<feature type="compositionally biased region" description="Polar residues" evidence="1">
    <location>
        <begin position="417"/>
        <end position="427"/>
    </location>
</feature>
<dbReference type="STRING" id="548476.cauri_1297"/>
<reference evidence="3 4" key="1">
    <citation type="journal article" date="2010" name="BMC Genomics">
        <title>Complete genome sequence and lifestyle of black-pigmented Corynebacterium aurimucosum ATCC 700975 (formerly C. nigricans CN-1) isolated from a vaginal swab of a woman with spontaneous abortion.</title>
        <authorList>
            <person name="Trost E."/>
            <person name="Gotker S."/>
            <person name="Schneider J."/>
            <person name="Schneiker-Bekel S."/>
            <person name="Szczepanowski R."/>
            <person name="Tilker A."/>
            <person name="Viehoever P."/>
            <person name="Arnold W."/>
            <person name="Bekel T."/>
            <person name="Blom J."/>
            <person name="Gartemann K.H."/>
            <person name="Linke B."/>
            <person name="Goesmann A."/>
            <person name="Puhler A."/>
            <person name="Shukla S.K."/>
            <person name="Tauch A."/>
        </authorList>
    </citation>
    <scope>NUCLEOTIDE SEQUENCE [LARGE SCALE GENOMIC DNA]</scope>
    <source>
        <strain evidence="4">ATCC 700975 / DSM 44827 / CIP 107346 / CN-1</strain>
    </source>
</reference>
<dbReference type="GO" id="GO:0008270">
    <property type="term" value="F:zinc ion binding"/>
    <property type="evidence" value="ECO:0007669"/>
    <property type="project" value="InterPro"/>
</dbReference>
<feature type="compositionally biased region" description="Pro residues" evidence="1">
    <location>
        <begin position="433"/>
        <end position="444"/>
    </location>
</feature>
<evidence type="ECO:0000259" key="2">
    <source>
        <dbReference type="SMART" id="SM00507"/>
    </source>
</evidence>
<dbReference type="EMBL" id="CP001601">
    <property type="protein sequence ID" value="ACP32890.1"/>
    <property type="molecule type" value="Genomic_DNA"/>
</dbReference>
<dbReference type="eggNOG" id="COG1403">
    <property type="taxonomic scope" value="Bacteria"/>
</dbReference>
<organism evidence="3 4">
    <name type="scientific">Corynebacterium aurimucosum (strain ATCC 700975 / DSM 44827 / CIP 107346 / CN-1)</name>
    <name type="common">Corynebacterium nigricans</name>
    <dbReference type="NCBI Taxonomy" id="548476"/>
    <lineage>
        <taxon>Bacteria</taxon>
        <taxon>Bacillati</taxon>
        <taxon>Actinomycetota</taxon>
        <taxon>Actinomycetes</taxon>
        <taxon>Mycobacteriales</taxon>
        <taxon>Corynebacteriaceae</taxon>
        <taxon>Corynebacterium</taxon>
    </lineage>
</organism>
<name>C3PGD6_CORA7</name>
<dbReference type="AlphaFoldDB" id="C3PGD6"/>
<accession>C3PGD6</accession>
<dbReference type="HOGENOM" id="CLU_051470_0_0_11"/>
<dbReference type="InterPro" id="IPR003615">
    <property type="entry name" value="HNH_nuc"/>
</dbReference>
<dbReference type="Proteomes" id="UP000002077">
    <property type="component" value="Chromosome"/>
</dbReference>
<dbReference type="CDD" id="cd00085">
    <property type="entry name" value="HNHc"/>
    <property type="match status" value="1"/>
</dbReference>
<evidence type="ECO:0000256" key="1">
    <source>
        <dbReference type="SAM" id="MobiDB-lite"/>
    </source>
</evidence>
<feature type="region of interest" description="Disordered" evidence="1">
    <location>
        <begin position="407"/>
        <end position="444"/>
    </location>
</feature>
<feature type="domain" description="HNH nuclease" evidence="2">
    <location>
        <begin position="311"/>
        <end position="364"/>
    </location>
</feature>
<proteinExistence type="predicted"/>
<dbReference type="KEGG" id="car:cauri_1297"/>
<gene>
    <name evidence="3" type="ordered locus">cauri_1297</name>
</gene>
<dbReference type="SMART" id="SM00507">
    <property type="entry name" value="HNHc"/>
    <property type="match status" value="1"/>
</dbReference>
<evidence type="ECO:0000313" key="3">
    <source>
        <dbReference type="EMBL" id="ACP32890.1"/>
    </source>
</evidence>
<sequence length="444" mass="48860">MVHIPRKQPPFAQPPLSLPFVSVSPTCEPYSPRYPWRTPSKQVFSSSGCGVHRPVLVSVPMGDIETYIHLRNSGIALVEHIPGTPDELRALGADTTDAAELSHLHQVYFGPTRYTGKQRKARHAALQQRHSLGTLTLIETYTSKVKKTLDAWNLRAKLAATPAHRIRQVATARLKELKRKRTAKPGVRITYREQGPNTLSITDDATTIANMRGVLESTNNTDLLKAANDIFFNKASGTKPAVRTQVIVTLNELDQIINGDGDDIELNLTNGARMTGAEFLTHKFAEIGYATLVHPLDGPINTWRLSRGANLNQRLSLHAESHTCSRPGCNKPADYCQVHHLIPWQAGGYTNINNLTFLCAYHNGINDDDPQRPTGRGYMYRLNTGVDFIPPWGAPITAMPEYQEALARLNAERETATKTQAPAQGSVTTPGTAPQPPDPPPDTS</sequence>
<dbReference type="GO" id="GO:0003676">
    <property type="term" value="F:nucleic acid binding"/>
    <property type="evidence" value="ECO:0007669"/>
    <property type="project" value="InterPro"/>
</dbReference>